<evidence type="ECO:0000256" key="4">
    <source>
        <dbReference type="ARBA" id="ARBA00022989"/>
    </source>
</evidence>
<comment type="subcellular location">
    <subcellularLocation>
        <location evidence="1">Cell membrane</location>
        <topology evidence="1">Multi-pass membrane protein</topology>
    </subcellularLocation>
</comment>
<feature type="transmembrane region" description="Helical" evidence="6">
    <location>
        <begin position="151"/>
        <end position="174"/>
    </location>
</feature>
<dbReference type="PANTHER" id="PTHR38601:SF1">
    <property type="entry name" value="HYDROGENASE-4 COMPONENT E"/>
    <property type="match status" value="1"/>
</dbReference>
<dbReference type="InterPro" id="IPR038730">
    <property type="entry name" value="HyfE-like"/>
</dbReference>
<keyword evidence="4 6" id="KW-1133">Transmembrane helix</keyword>
<gene>
    <name evidence="7" type="primary">hyfE</name>
    <name evidence="7" type="ORF">Mrose_00809</name>
</gene>
<dbReference type="PANTHER" id="PTHR38601">
    <property type="entry name" value="HYDROGENASE-4 COMPONENT E"/>
    <property type="match status" value="1"/>
</dbReference>
<evidence type="ECO:0000256" key="2">
    <source>
        <dbReference type="ARBA" id="ARBA00022475"/>
    </source>
</evidence>
<feature type="transmembrane region" description="Helical" evidence="6">
    <location>
        <begin position="104"/>
        <end position="120"/>
    </location>
</feature>
<keyword evidence="3 6" id="KW-0812">Transmembrane</keyword>
<feature type="transmembrane region" description="Helical" evidence="6">
    <location>
        <begin position="70"/>
        <end position="92"/>
    </location>
</feature>
<comment type="caution">
    <text evidence="7">The sequence shown here is derived from an EMBL/GenBank/DDBJ whole genome shotgun (WGS) entry which is preliminary data.</text>
</comment>
<dbReference type="RefSeq" id="WP_119276145.1">
    <property type="nucleotide sequence ID" value="NZ_QWLA01000009.1"/>
</dbReference>
<feature type="transmembrane region" description="Helical" evidence="6">
    <location>
        <begin position="35"/>
        <end position="58"/>
    </location>
</feature>
<organism evidence="7 8">
    <name type="scientific">Calidithermus roseus</name>
    <dbReference type="NCBI Taxonomy" id="1644118"/>
    <lineage>
        <taxon>Bacteria</taxon>
        <taxon>Thermotogati</taxon>
        <taxon>Deinococcota</taxon>
        <taxon>Deinococci</taxon>
        <taxon>Thermales</taxon>
        <taxon>Thermaceae</taxon>
        <taxon>Calidithermus</taxon>
    </lineage>
</organism>
<keyword evidence="5 6" id="KW-0472">Membrane</keyword>
<keyword evidence="7" id="KW-0560">Oxidoreductase</keyword>
<dbReference type="EMBL" id="QWLA01000009">
    <property type="protein sequence ID" value="RIH88577.1"/>
    <property type="molecule type" value="Genomic_DNA"/>
</dbReference>
<dbReference type="Proteomes" id="UP000265341">
    <property type="component" value="Unassembled WGS sequence"/>
</dbReference>
<accession>A0A399EVB6</accession>
<evidence type="ECO:0000256" key="1">
    <source>
        <dbReference type="ARBA" id="ARBA00004651"/>
    </source>
</evidence>
<dbReference type="AlphaFoldDB" id="A0A399EVB6"/>
<evidence type="ECO:0000313" key="7">
    <source>
        <dbReference type="EMBL" id="RIH88577.1"/>
    </source>
</evidence>
<reference evidence="7 8" key="1">
    <citation type="submission" date="2018-08" db="EMBL/GenBank/DDBJ databases">
        <title>Meiothermus roseus NBRC 110900 genome sequencing project.</title>
        <authorList>
            <person name="Da Costa M.S."/>
            <person name="Albuquerque L."/>
            <person name="Raposo P."/>
            <person name="Froufe H.J.C."/>
            <person name="Barroso C.S."/>
            <person name="Egas C."/>
        </authorList>
    </citation>
    <scope>NUCLEOTIDE SEQUENCE [LARGE SCALE GENOMIC DNA]</scope>
    <source>
        <strain evidence="7 8">NBRC 110900</strain>
    </source>
</reference>
<evidence type="ECO:0000256" key="6">
    <source>
        <dbReference type="SAM" id="Phobius"/>
    </source>
</evidence>
<keyword evidence="8" id="KW-1185">Reference proteome</keyword>
<evidence type="ECO:0000256" key="5">
    <source>
        <dbReference type="ARBA" id="ARBA00023136"/>
    </source>
</evidence>
<protein>
    <submittedName>
        <fullName evidence="7">Hydrogenase-4 component E</fullName>
        <ecNumber evidence="7">1.-.-.-</ecNumber>
    </submittedName>
</protein>
<evidence type="ECO:0000256" key="3">
    <source>
        <dbReference type="ARBA" id="ARBA00022692"/>
    </source>
</evidence>
<proteinExistence type="predicted"/>
<dbReference type="GO" id="GO:0016491">
    <property type="term" value="F:oxidoreductase activity"/>
    <property type="evidence" value="ECO:0007669"/>
    <property type="project" value="UniProtKB-KW"/>
</dbReference>
<feature type="transmembrane region" description="Helical" evidence="6">
    <location>
        <begin position="127"/>
        <end position="145"/>
    </location>
</feature>
<feature type="transmembrane region" description="Helical" evidence="6">
    <location>
        <begin position="9"/>
        <end position="29"/>
    </location>
</feature>
<evidence type="ECO:0000313" key="8">
    <source>
        <dbReference type="Proteomes" id="UP000265341"/>
    </source>
</evidence>
<name>A0A399EVB6_9DEIN</name>
<dbReference type="GO" id="GO:0005886">
    <property type="term" value="C:plasma membrane"/>
    <property type="evidence" value="ECO:0007669"/>
    <property type="project" value="UniProtKB-SubCell"/>
</dbReference>
<sequence>MVGRKSLDALIRLYALQNVLLALLAFVLAEGERHFVLAGLALLLLKGVLIPRYLFWLLERLGVSHEVESYLSIPLSLLLGGVLVGVGFHVGSSFVLEGARLPEAVPVALGLILLGMLSMVSRKKAITQVLGFLALENGVFLLALAETHGLPLFIELGVALDAFAAVVLAGVLIFRIRTTFNHIDTARMRDLKG</sequence>
<keyword evidence="2" id="KW-1003">Cell membrane</keyword>
<dbReference type="OrthoDB" id="5298295at2"/>
<dbReference type="EC" id="1.-.-.-" evidence="7"/>